<gene>
    <name evidence="6" type="ORF">CWS01_16530</name>
</gene>
<dbReference type="InterPro" id="IPR038770">
    <property type="entry name" value="Na+/solute_symporter_sf"/>
</dbReference>
<feature type="transmembrane region" description="Helical" evidence="5">
    <location>
        <begin position="67"/>
        <end position="91"/>
    </location>
</feature>
<feature type="transmembrane region" description="Helical" evidence="5">
    <location>
        <begin position="124"/>
        <end position="144"/>
    </location>
</feature>
<proteinExistence type="predicted"/>
<dbReference type="EMBL" id="PISE01000040">
    <property type="protein sequence ID" value="PKG22528.1"/>
    <property type="molecule type" value="Genomic_DNA"/>
</dbReference>
<feature type="transmembrane region" description="Helical" evidence="5">
    <location>
        <begin position="12"/>
        <end position="31"/>
    </location>
</feature>
<dbReference type="PANTHER" id="PTHR10361:SF28">
    <property type="entry name" value="P3 PROTEIN-RELATED"/>
    <property type="match status" value="1"/>
</dbReference>
<evidence type="ECO:0000256" key="3">
    <source>
        <dbReference type="ARBA" id="ARBA00022989"/>
    </source>
</evidence>
<dbReference type="GO" id="GO:0016020">
    <property type="term" value="C:membrane"/>
    <property type="evidence" value="ECO:0007669"/>
    <property type="project" value="UniProtKB-SubCell"/>
</dbReference>
<keyword evidence="3 5" id="KW-1133">Transmembrane helix</keyword>
<keyword evidence="4 5" id="KW-0472">Membrane</keyword>
<comment type="subcellular location">
    <subcellularLocation>
        <location evidence="1">Membrane</location>
        <topology evidence="1">Multi-pass membrane protein</topology>
    </subcellularLocation>
</comment>
<dbReference type="PANTHER" id="PTHR10361">
    <property type="entry name" value="SODIUM-BILE ACID COTRANSPORTER"/>
    <property type="match status" value="1"/>
</dbReference>
<dbReference type="Gene3D" id="1.20.1530.20">
    <property type="match status" value="1"/>
</dbReference>
<dbReference type="InterPro" id="IPR002657">
    <property type="entry name" value="BilAc:Na_symport/Acr3"/>
</dbReference>
<dbReference type="OrthoDB" id="1551454at2"/>
<sequence length="324" mass="35491">MLQKTNAFLGKWMPLLTPASVVIGVILADYLHYLSFLVPWIFAAMTFAGSLTSNFKSVKHTIVHPLSLILTLVVLHLITPLWAFALGHLFFDNDPLTITGLTLAVVIPTGITSAIWVSMYKGNMALTLAIILIDTMLSPFIVPFSMSLFVGESVHLPIWDMMKGLLGMIVLPSIAGMALNQFYSSTACEKWNKNLAPFSKIGLAAVVSINSSVVAPYLHNIDRKFIQIALTVFFIALSGYFFAWVLGIVTKRSKEEIVGMIFSGGMRNISAGAVLAVSFFPPQVAVPVVIGMLFQQILAALYGHLLRIIYNKPLTVKLTEKNIS</sequence>
<keyword evidence="2 5" id="KW-0812">Transmembrane</keyword>
<reference evidence="6 7" key="1">
    <citation type="journal article" date="2003" name="Int. J. Syst. Evol. Microbiol.">
        <title>Bacillus nealsonii sp. nov., isolated from a spacecraft-assembly facility, whose spores are gamma-radiation resistant.</title>
        <authorList>
            <person name="Venkateswaran K."/>
            <person name="Kempf M."/>
            <person name="Chen F."/>
            <person name="Satomi M."/>
            <person name="Nicholson W."/>
            <person name="Kern R."/>
        </authorList>
    </citation>
    <scope>NUCLEOTIDE SEQUENCE [LARGE SCALE GENOMIC DNA]</scope>
    <source>
        <strain evidence="6 7">FO-92</strain>
    </source>
</reference>
<keyword evidence="7" id="KW-1185">Reference proteome</keyword>
<feature type="transmembrane region" description="Helical" evidence="5">
    <location>
        <begin position="286"/>
        <end position="310"/>
    </location>
</feature>
<name>A0A2N0YZ53_9BACI</name>
<dbReference type="InterPro" id="IPR004710">
    <property type="entry name" value="Bilac:Na_transpt"/>
</dbReference>
<dbReference type="Proteomes" id="UP000233375">
    <property type="component" value="Unassembled WGS sequence"/>
</dbReference>
<dbReference type="RefSeq" id="WP_101178282.1">
    <property type="nucleotide sequence ID" value="NZ_PISE01000040.1"/>
</dbReference>
<evidence type="ECO:0000256" key="5">
    <source>
        <dbReference type="SAM" id="Phobius"/>
    </source>
</evidence>
<protein>
    <recommendedName>
        <fullName evidence="8">Bile acid:sodium symporter family protein</fullName>
    </recommendedName>
</protein>
<evidence type="ECO:0008006" key="8">
    <source>
        <dbReference type="Google" id="ProtNLM"/>
    </source>
</evidence>
<dbReference type="AlphaFoldDB" id="A0A2N0YZ53"/>
<evidence type="ECO:0000313" key="7">
    <source>
        <dbReference type="Proteomes" id="UP000233375"/>
    </source>
</evidence>
<feature type="transmembrane region" description="Helical" evidence="5">
    <location>
        <begin position="97"/>
        <end position="117"/>
    </location>
</feature>
<feature type="transmembrane region" description="Helical" evidence="5">
    <location>
        <begin position="225"/>
        <end position="246"/>
    </location>
</feature>
<organism evidence="6 7">
    <name type="scientific">Niallia nealsonii</name>
    <dbReference type="NCBI Taxonomy" id="115979"/>
    <lineage>
        <taxon>Bacteria</taxon>
        <taxon>Bacillati</taxon>
        <taxon>Bacillota</taxon>
        <taxon>Bacilli</taxon>
        <taxon>Bacillales</taxon>
        <taxon>Bacillaceae</taxon>
        <taxon>Niallia</taxon>
    </lineage>
</organism>
<feature type="transmembrane region" description="Helical" evidence="5">
    <location>
        <begin position="164"/>
        <end position="183"/>
    </location>
</feature>
<evidence type="ECO:0000256" key="1">
    <source>
        <dbReference type="ARBA" id="ARBA00004141"/>
    </source>
</evidence>
<accession>A0A2N0YZ53</accession>
<evidence type="ECO:0000313" key="6">
    <source>
        <dbReference type="EMBL" id="PKG22528.1"/>
    </source>
</evidence>
<feature type="transmembrane region" description="Helical" evidence="5">
    <location>
        <begin position="195"/>
        <end position="219"/>
    </location>
</feature>
<feature type="transmembrane region" description="Helical" evidence="5">
    <location>
        <begin position="258"/>
        <end position="280"/>
    </location>
</feature>
<dbReference type="Pfam" id="PF01758">
    <property type="entry name" value="SBF"/>
    <property type="match status" value="1"/>
</dbReference>
<comment type="caution">
    <text evidence="6">The sequence shown here is derived from an EMBL/GenBank/DDBJ whole genome shotgun (WGS) entry which is preliminary data.</text>
</comment>
<evidence type="ECO:0000256" key="4">
    <source>
        <dbReference type="ARBA" id="ARBA00023136"/>
    </source>
</evidence>
<evidence type="ECO:0000256" key="2">
    <source>
        <dbReference type="ARBA" id="ARBA00022692"/>
    </source>
</evidence>